<dbReference type="Gene3D" id="2.160.20.10">
    <property type="entry name" value="Single-stranded right-handed beta-helix, Pectin lyase-like"/>
    <property type="match status" value="2"/>
</dbReference>
<dbReference type="InterPro" id="IPR007742">
    <property type="entry name" value="NosD_dom"/>
</dbReference>
<dbReference type="AlphaFoldDB" id="A0A6H1Z7Y9"/>
<dbReference type="InterPro" id="IPR011050">
    <property type="entry name" value="Pectin_lyase_fold/virulence"/>
</dbReference>
<dbReference type="Pfam" id="PF05048">
    <property type="entry name" value="NosD"/>
    <property type="match status" value="1"/>
</dbReference>
<dbReference type="SUPFAM" id="SSF49344">
    <property type="entry name" value="CBD9-like"/>
    <property type="match status" value="1"/>
</dbReference>
<proteinExistence type="predicted"/>
<gene>
    <name evidence="2" type="ORF">MM171A00097_0052</name>
    <name evidence="3" type="ORF">MM171B00243_0005</name>
</gene>
<reference evidence="2" key="1">
    <citation type="submission" date="2020-03" db="EMBL/GenBank/DDBJ databases">
        <title>The deep terrestrial virosphere.</title>
        <authorList>
            <person name="Holmfeldt K."/>
            <person name="Nilsson E."/>
            <person name="Simone D."/>
            <person name="Lopez-Fernandez M."/>
            <person name="Wu X."/>
            <person name="de Brujin I."/>
            <person name="Lundin D."/>
            <person name="Andersson A."/>
            <person name="Bertilsson S."/>
            <person name="Dopson M."/>
        </authorList>
    </citation>
    <scope>NUCLEOTIDE SEQUENCE</scope>
    <source>
        <strain evidence="2">MM171A00097</strain>
        <strain evidence="3">MM171B00243</strain>
    </source>
</reference>
<evidence type="ECO:0000313" key="3">
    <source>
        <dbReference type="EMBL" id="QJB04451.1"/>
    </source>
</evidence>
<sequence length="925" mass="97067">MKKRIFSVLLTLVMLLTLGLVTAAPVGAGAPGWVAGAPEIDGIIDDGEWDGATASTSGSGIYTVFTLNDSEYLYVAFEAVGGDYTIASSMTNIYIYAGDDWGGECWAYTAGAPGQDVGLTYFTTHHIPNPKVKEGLESRSTTAIVEVSTLVAEWQIPLAEFPMGPGDPLAFDFLSYSEGVSGWNDWIFEQEYWALVQNQDTDLYYTTIQAAIDAASEGDTISVGDGTYPEDVTVDKDLILEGAQAGICAVGGRTGDESEIVGSIKVVSPAEHVAIDGFTITGTGAGPLAGVCVRTQLASVTFVNNIVNAVEATGGYTYSGIVDLDGLSEAFVGCNSFSGAYEADRAPNVIRLGISGDGTVTVEYNEMHEVGGGGGVGVMCTNEGAVINILGNDIDQCGDGIWSYNSIFDVLRIDGNQIHHNNACHGGACENIDTGVKLVGTLNGEVVIDDNDFHDNTIQVDNSAGVVDLEQVLANNTFDRAVVVDNPGSSLLPIIWSSIQDGVDATVAGDTVAVLPGIYPEDVTVSTANLTLVSVSMHDAVVEGTIVVNANGVTVDGFTITDFSQIPTPDWSAIYVPSGTGVVIANNSIDGAGIDPVANLTVGIHTLFGGCADITAQDNTITNVRMGIYNQGAEMLITGNTIDGATSTNPHCGIGVDTSLGTEIIENDIINNDIGIEVFQTGVVAHYNNLCGNTEYGIWSAGPVVDAVNNYWCHPSGPHHSPGLGVPVSDNVLYNPWLLEPLVPGAPLPTTFEKTLTLNIGWTLVSTDNWIDPAKTVGVGVILAYNYIPDDGWVEVTPAALVPVDALYVKTEVGGALGIIYSGGYPAPSSKDLKAGWNLISSATATIGNARAVLSPLRYIDVGEEQGVGLATLVSQGNYNQHTESFTLATFGVQDWFALGQTTLNPFDGYWVYMNADKSFGVIPE</sequence>
<feature type="domain" description="Periplasmic copper-binding protein NosD beta helix" evidence="1">
    <location>
        <begin position="572"/>
        <end position="700"/>
    </location>
</feature>
<accession>A0A6H1Z7Y9</accession>
<dbReference type="InterPro" id="IPR012334">
    <property type="entry name" value="Pectin_lyas_fold"/>
</dbReference>
<protein>
    <recommendedName>
        <fullName evidence="1">Periplasmic copper-binding protein NosD beta helix domain-containing protein</fullName>
    </recommendedName>
</protein>
<dbReference type="SUPFAM" id="SSF51126">
    <property type="entry name" value="Pectin lyase-like"/>
    <property type="match status" value="2"/>
</dbReference>
<evidence type="ECO:0000313" key="2">
    <source>
        <dbReference type="EMBL" id="QJA43405.1"/>
    </source>
</evidence>
<dbReference type="InterPro" id="IPR006626">
    <property type="entry name" value="PbH1"/>
</dbReference>
<organism evidence="2">
    <name type="scientific">viral metagenome</name>
    <dbReference type="NCBI Taxonomy" id="1070528"/>
    <lineage>
        <taxon>unclassified sequences</taxon>
        <taxon>metagenomes</taxon>
        <taxon>organismal metagenomes</taxon>
    </lineage>
</organism>
<dbReference type="EMBL" id="MT143710">
    <property type="protein sequence ID" value="QJA43405.1"/>
    <property type="molecule type" value="Genomic_DNA"/>
</dbReference>
<dbReference type="SMART" id="SM00710">
    <property type="entry name" value="PbH1"/>
    <property type="match status" value="9"/>
</dbReference>
<dbReference type="Gene3D" id="2.60.40.1190">
    <property type="match status" value="1"/>
</dbReference>
<evidence type="ECO:0000259" key="1">
    <source>
        <dbReference type="Pfam" id="PF05048"/>
    </source>
</evidence>
<dbReference type="EMBL" id="MT143883">
    <property type="protein sequence ID" value="QJB04451.1"/>
    <property type="molecule type" value="Genomic_DNA"/>
</dbReference>
<name>A0A6H1Z7Y9_9ZZZZ</name>